<organism evidence="3">
    <name type="scientific">Culex pipiens</name>
    <name type="common">House mosquito</name>
    <dbReference type="NCBI Taxonomy" id="7175"/>
    <lineage>
        <taxon>Eukaryota</taxon>
        <taxon>Metazoa</taxon>
        <taxon>Ecdysozoa</taxon>
        <taxon>Arthropoda</taxon>
        <taxon>Hexapoda</taxon>
        <taxon>Insecta</taxon>
        <taxon>Pterygota</taxon>
        <taxon>Neoptera</taxon>
        <taxon>Endopterygota</taxon>
        <taxon>Diptera</taxon>
        <taxon>Nematocera</taxon>
        <taxon>Culicoidea</taxon>
        <taxon>Culicidae</taxon>
        <taxon>Culicinae</taxon>
        <taxon>Culicini</taxon>
        <taxon>Culex</taxon>
        <taxon>Culex</taxon>
    </lineage>
</organism>
<accession>A0A8D8AHS8</accession>
<name>A0A8D8AHS8_CULPI</name>
<evidence type="ECO:0000313" key="3">
    <source>
        <dbReference type="EMBL" id="CAG6456530.1"/>
    </source>
</evidence>
<evidence type="ECO:0000256" key="2">
    <source>
        <dbReference type="SAM" id="MobiDB-lite"/>
    </source>
</evidence>
<feature type="region of interest" description="Disordered" evidence="2">
    <location>
        <begin position="261"/>
        <end position="298"/>
    </location>
</feature>
<feature type="coiled-coil region" evidence="1">
    <location>
        <begin position="197"/>
        <end position="224"/>
    </location>
</feature>
<protein>
    <submittedName>
        <fullName evidence="3">(northern house mosquito) hypothetical protein</fullName>
    </submittedName>
</protein>
<keyword evidence="1" id="KW-0175">Coiled coil</keyword>
<feature type="compositionally biased region" description="Basic residues" evidence="2">
    <location>
        <begin position="279"/>
        <end position="298"/>
    </location>
</feature>
<feature type="compositionally biased region" description="Basic and acidic residues" evidence="2">
    <location>
        <begin position="261"/>
        <end position="278"/>
    </location>
</feature>
<sequence length="298" mass="34166">MSKDDAGKVVVKATWAKNLPVLDDASRFVEITLPGGNRKVTYKPIHIVQNPHLLDKIRSAQTVDIIVYKYSSNVSNNTVHKAVVAQLFDKPGGKDRAGAASNQRLCEIQERLEEIHAHKYDAQNIHFTLWAMAIEKTAPKNPVDFEQCLHNPPPADLLHFFPVRETNHERALMREYKLAQNVNNAYGNFIQLDKNSFDQTQAALRCLNDSFEQAKRNREMLEATYHTRASLIEASVVDLQEAKKETEEGKRLAKAVRTLKDFDHPDVHENERAKENTNRHRGSTRRTKGRRRERLRSV</sequence>
<reference evidence="3" key="1">
    <citation type="submission" date="2021-05" db="EMBL/GenBank/DDBJ databases">
        <authorList>
            <person name="Alioto T."/>
            <person name="Alioto T."/>
            <person name="Gomez Garrido J."/>
        </authorList>
    </citation>
    <scope>NUCLEOTIDE SEQUENCE</scope>
</reference>
<proteinExistence type="predicted"/>
<evidence type="ECO:0000256" key="1">
    <source>
        <dbReference type="SAM" id="Coils"/>
    </source>
</evidence>
<dbReference type="EMBL" id="HBUE01031135">
    <property type="protein sequence ID" value="CAG6456530.1"/>
    <property type="molecule type" value="Transcribed_RNA"/>
</dbReference>
<dbReference type="AlphaFoldDB" id="A0A8D8AHS8"/>